<keyword evidence="3" id="KW-1185">Reference proteome</keyword>
<evidence type="ECO:0000313" key="3">
    <source>
        <dbReference type="Proteomes" id="UP001159363"/>
    </source>
</evidence>
<accession>A0ABQ9HZX9</accession>
<organism evidence="2 3">
    <name type="scientific">Dryococelus australis</name>
    <dbReference type="NCBI Taxonomy" id="614101"/>
    <lineage>
        <taxon>Eukaryota</taxon>
        <taxon>Metazoa</taxon>
        <taxon>Ecdysozoa</taxon>
        <taxon>Arthropoda</taxon>
        <taxon>Hexapoda</taxon>
        <taxon>Insecta</taxon>
        <taxon>Pterygota</taxon>
        <taxon>Neoptera</taxon>
        <taxon>Polyneoptera</taxon>
        <taxon>Phasmatodea</taxon>
        <taxon>Verophasmatodea</taxon>
        <taxon>Anareolatae</taxon>
        <taxon>Phasmatidae</taxon>
        <taxon>Eurycanthinae</taxon>
        <taxon>Dryococelus</taxon>
    </lineage>
</organism>
<comment type="caution">
    <text evidence="2">The sequence shown here is derived from an EMBL/GenBank/DDBJ whole genome shotgun (WGS) entry which is preliminary data.</text>
</comment>
<gene>
    <name evidence="2" type="ORF">PR048_009453</name>
</gene>
<proteinExistence type="predicted"/>
<dbReference type="EMBL" id="JARBHB010000003">
    <property type="protein sequence ID" value="KAJ8889948.1"/>
    <property type="molecule type" value="Genomic_DNA"/>
</dbReference>
<evidence type="ECO:0000256" key="1">
    <source>
        <dbReference type="SAM" id="MobiDB-lite"/>
    </source>
</evidence>
<dbReference type="Proteomes" id="UP001159363">
    <property type="component" value="Chromosome 3"/>
</dbReference>
<feature type="region of interest" description="Disordered" evidence="1">
    <location>
        <begin position="237"/>
        <end position="257"/>
    </location>
</feature>
<reference evidence="2 3" key="1">
    <citation type="submission" date="2023-02" db="EMBL/GenBank/DDBJ databases">
        <title>LHISI_Scaffold_Assembly.</title>
        <authorList>
            <person name="Stuart O.P."/>
            <person name="Cleave R."/>
            <person name="Magrath M.J.L."/>
            <person name="Mikheyev A.S."/>
        </authorList>
    </citation>
    <scope>NUCLEOTIDE SEQUENCE [LARGE SCALE GENOMIC DNA]</scope>
    <source>
        <strain evidence="2">Daus_M_001</strain>
        <tissue evidence="2">Leg muscle</tissue>
    </source>
</reference>
<protein>
    <submittedName>
        <fullName evidence="2">Uncharacterized protein</fullName>
    </submittedName>
</protein>
<evidence type="ECO:0000313" key="2">
    <source>
        <dbReference type="EMBL" id="KAJ8889948.1"/>
    </source>
</evidence>
<sequence length="315" mass="35059">MDVKSLKITNKCWELNRGLMGHGILGLHGLSLGEFGGQSRSVRAISGLSHFLPRLHSAASQPQSRGPRRCSGQTVYLPLRRKPGSIPCRVAPGLSQVRIVLYAAAGRWFFSGISRFPHFFIPVPLHTHLTSSSSVLKTSMLRVAQYSLTSVTTPTMRDPSLTENQNKHLYIQGMVRCQFRLPGEAWTLLYLKIPSLTHGVGITRAEDEGVSILQWVPNHMLPISVFSVQKISSQAKGRLGASPSRLSRQTSRLPPRPTGFGPWFFTCGNRADGAAGWRVFSEISRFHPPCIPSWRWVLMTPARRISDSKPEEQEL</sequence>
<name>A0ABQ9HZX9_9NEOP</name>